<feature type="domain" description="SusD-like N-terminal" evidence="8">
    <location>
        <begin position="30"/>
        <end position="224"/>
    </location>
</feature>
<feature type="domain" description="RagB/SusD" evidence="7">
    <location>
        <begin position="365"/>
        <end position="564"/>
    </location>
</feature>
<evidence type="ECO:0000256" key="5">
    <source>
        <dbReference type="ARBA" id="ARBA00023237"/>
    </source>
</evidence>
<dbReference type="InterPro" id="IPR011990">
    <property type="entry name" value="TPR-like_helical_dom_sf"/>
</dbReference>
<protein>
    <submittedName>
        <fullName evidence="9">RagB/SusD domain protein</fullName>
    </submittedName>
</protein>
<dbReference type="GO" id="GO:0009279">
    <property type="term" value="C:cell outer membrane"/>
    <property type="evidence" value="ECO:0007669"/>
    <property type="project" value="UniProtKB-SubCell"/>
</dbReference>
<dbReference type="KEGG" id="ppn:Palpr_1825"/>
<dbReference type="STRING" id="694427.Palpr_1825"/>
<evidence type="ECO:0000259" key="7">
    <source>
        <dbReference type="Pfam" id="PF07980"/>
    </source>
</evidence>
<dbReference type="EMBL" id="CP002345">
    <property type="protein sequence ID" value="ADQ79964.1"/>
    <property type="molecule type" value="Genomic_DNA"/>
</dbReference>
<comment type="similarity">
    <text evidence="2">Belongs to the SusD family.</text>
</comment>
<sequence>MKKLIYLLVVAFLFSSCDNFLTTENLTQKNSSNFPLNETDATQMITAIYATMNIAVQKGVNKTYFYVAQLASDDCYGGGGENDKDAQATDHLMINTPSIFGDFWSARYQGINRANMALANLDNVADETIRNQKKGEALFLRAYFYFELTQMFENVPLISAAPENVAQAQTPPVQMPADSIYAHIASDLKKAVEIMPATKWVANSSTNGAATRWAAEALLARVYLFYTGFYQKDALPLVDGTKLAKDFVVTGLNDCIQNSGHSLAPDFRSLWPYTNSATSKNSTYQIDKTTKTWLKDGSNPEQVFTLNFSYQSTWNGDKLGFANEYALFFGIRDGSTDYGLTGTYPIGQGWGQGPVAANLWNDWSTEEPTDIRRGASVYQVKSDFPKGRDSQMEETGLWQSKIVATRAIVGANNLPSFCSTTDYYGDGTTSHFQVSHAQNLNLIRFADVLLMHSELTGTADGMNKVRARAGLSNIAYSLDALKKERRHELAFEGLRWGDIRRWHDAETALAKQVGETIWNKGQETTMKDQGTGYVARYKATRGFFPIPKTEIDLSNGALKQNPGWDDASANFSSWNN</sequence>
<accession>E4T5H0</accession>
<evidence type="ECO:0000256" key="6">
    <source>
        <dbReference type="SAM" id="SignalP"/>
    </source>
</evidence>
<gene>
    <name evidence="9" type="ordered locus">Palpr_1825</name>
</gene>
<keyword evidence="10" id="KW-1185">Reference proteome</keyword>
<dbReference type="HOGENOM" id="CLU_015553_1_0_10"/>
<proteinExistence type="inferred from homology"/>
<keyword evidence="4" id="KW-0472">Membrane</keyword>
<reference evidence="9 10" key="2">
    <citation type="journal article" date="2011" name="Stand. Genomic Sci.">
        <title>Complete genome sequence of Paludibacter propionicigenes type strain (WB4).</title>
        <authorList>
            <person name="Gronow S."/>
            <person name="Munk C."/>
            <person name="Lapidus A."/>
            <person name="Nolan M."/>
            <person name="Lucas S."/>
            <person name="Hammon N."/>
            <person name="Deshpande S."/>
            <person name="Cheng J.F."/>
            <person name="Tapia R."/>
            <person name="Han C."/>
            <person name="Goodwin L."/>
            <person name="Pitluck S."/>
            <person name="Liolios K."/>
            <person name="Ivanova N."/>
            <person name="Mavromatis K."/>
            <person name="Mikhailova N."/>
            <person name="Pati A."/>
            <person name="Chen A."/>
            <person name="Palaniappan K."/>
            <person name="Land M."/>
            <person name="Hauser L."/>
            <person name="Chang Y.J."/>
            <person name="Jeffries C.D."/>
            <person name="Brambilla E."/>
            <person name="Rohde M."/>
            <person name="Goker M."/>
            <person name="Detter J.C."/>
            <person name="Woyke T."/>
            <person name="Bristow J."/>
            <person name="Eisen J.A."/>
            <person name="Markowitz V."/>
            <person name="Hugenholtz P."/>
            <person name="Kyrpides N.C."/>
            <person name="Klenk H.P."/>
        </authorList>
    </citation>
    <scope>NUCLEOTIDE SEQUENCE [LARGE SCALE GENOMIC DNA]</scope>
    <source>
        <strain evidence="10">DSM 17365 / JCM 13257 / WB4</strain>
    </source>
</reference>
<evidence type="ECO:0000256" key="2">
    <source>
        <dbReference type="ARBA" id="ARBA00006275"/>
    </source>
</evidence>
<dbReference type="RefSeq" id="WP_013445333.1">
    <property type="nucleotide sequence ID" value="NC_014734.1"/>
</dbReference>
<dbReference type="Gene3D" id="1.25.40.390">
    <property type="match status" value="1"/>
</dbReference>
<organism evidence="9 10">
    <name type="scientific">Paludibacter propionicigenes (strain DSM 17365 / JCM 13257 / WB4)</name>
    <dbReference type="NCBI Taxonomy" id="694427"/>
    <lineage>
        <taxon>Bacteria</taxon>
        <taxon>Pseudomonadati</taxon>
        <taxon>Bacteroidota</taxon>
        <taxon>Bacteroidia</taxon>
        <taxon>Bacteroidales</taxon>
        <taxon>Paludibacteraceae</taxon>
        <taxon>Paludibacter</taxon>
    </lineage>
</organism>
<dbReference type="Proteomes" id="UP000008718">
    <property type="component" value="Chromosome"/>
</dbReference>
<feature type="chain" id="PRO_5003189151" evidence="6">
    <location>
        <begin position="22"/>
        <end position="576"/>
    </location>
</feature>
<evidence type="ECO:0000256" key="1">
    <source>
        <dbReference type="ARBA" id="ARBA00004442"/>
    </source>
</evidence>
<dbReference type="Pfam" id="PF14322">
    <property type="entry name" value="SusD-like_3"/>
    <property type="match status" value="1"/>
</dbReference>
<feature type="signal peptide" evidence="6">
    <location>
        <begin position="1"/>
        <end position="21"/>
    </location>
</feature>
<evidence type="ECO:0000313" key="10">
    <source>
        <dbReference type="Proteomes" id="UP000008718"/>
    </source>
</evidence>
<dbReference type="PROSITE" id="PS51257">
    <property type="entry name" value="PROKAR_LIPOPROTEIN"/>
    <property type="match status" value="1"/>
</dbReference>
<dbReference type="Pfam" id="PF07980">
    <property type="entry name" value="SusD_RagB"/>
    <property type="match status" value="1"/>
</dbReference>
<evidence type="ECO:0000259" key="8">
    <source>
        <dbReference type="Pfam" id="PF14322"/>
    </source>
</evidence>
<reference key="1">
    <citation type="submission" date="2010-11" db="EMBL/GenBank/DDBJ databases">
        <title>The complete genome of Paludibacter propionicigenes DSM 17365.</title>
        <authorList>
            <consortium name="US DOE Joint Genome Institute (JGI-PGF)"/>
            <person name="Lucas S."/>
            <person name="Copeland A."/>
            <person name="Lapidus A."/>
            <person name="Bruce D."/>
            <person name="Goodwin L."/>
            <person name="Pitluck S."/>
            <person name="Kyrpides N."/>
            <person name="Mavromatis K."/>
            <person name="Ivanova N."/>
            <person name="Munk A.C."/>
            <person name="Brettin T."/>
            <person name="Detter J.C."/>
            <person name="Han C."/>
            <person name="Tapia R."/>
            <person name="Land M."/>
            <person name="Hauser L."/>
            <person name="Markowitz V."/>
            <person name="Cheng J.-F."/>
            <person name="Hugenholtz P."/>
            <person name="Woyke T."/>
            <person name="Wu D."/>
            <person name="Gronow S."/>
            <person name="Wellnitz S."/>
            <person name="Brambilla E."/>
            <person name="Klenk H.-P."/>
            <person name="Eisen J.A."/>
        </authorList>
    </citation>
    <scope>NUCLEOTIDE SEQUENCE</scope>
    <source>
        <strain>WB4</strain>
    </source>
</reference>
<evidence type="ECO:0000313" key="9">
    <source>
        <dbReference type="EMBL" id="ADQ79964.1"/>
    </source>
</evidence>
<dbReference type="AlphaFoldDB" id="E4T5H0"/>
<comment type="subcellular location">
    <subcellularLocation>
        <location evidence="1">Cell outer membrane</location>
    </subcellularLocation>
</comment>
<keyword evidence="3 6" id="KW-0732">Signal</keyword>
<dbReference type="InterPro" id="IPR033985">
    <property type="entry name" value="SusD-like_N"/>
</dbReference>
<dbReference type="InterPro" id="IPR012944">
    <property type="entry name" value="SusD_RagB_dom"/>
</dbReference>
<name>E4T5H0_PALPW</name>
<keyword evidence="5" id="KW-0998">Cell outer membrane</keyword>
<dbReference type="SUPFAM" id="SSF48452">
    <property type="entry name" value="TPR-like"/>
    <property type="match status" value="1"/>
</dbReference>
<evidence type="ECO:0000256" key="3">
    <source>
        <dbReference type="ARBA" id="ARBA00022729"/>
    </source>
</evidence>
<evidence type="ECO:0000256" key="4">
    <source>
        <dbReference type="ARBA" id="ARBA00023136"/>
    </source>
</evidence>
<dbReference type="eggNOG" id="COG0446">
    <property type="taxonomic scope" value="Bacteria"/>
</dbReference>
<dbReference type="OrthoDB" id="618454at2"/>